<proteinExistence type="predicted"/>
<protein>
    <submittedName>
        <fullName evidence="1">Uncharacterized protein</fullName>
    </submittedName>
</protein>
<organism evidence="1">
    <name type="scientific">Siphoviridae sp. ctrgt10</name>
    <dbReference type="NCBI Taxonomy" id="2826479"/>
    <lineage>
        <taxon>Viruses</taxon>
        <taxon>Duplodnaviria</taxon>
        <taxon>Heunggongvirae</taxon>
        <taxon>Uroviricota</taxon>
        <taxon>Caudoviricetes</taxon>
    </lineage>
</organism>
<evidence type="ECO:0000313" key="1">
    <source>
        <dbReference type="EMBL" id="DAD78108.1"/>
    </source>
</evidence>
<reference evidence="1" key="1">
    <citation type="journal article" date="2021" name="Proc. Natl. Acad. Sci. U.S.A.">
        <title>A Catalog of Tens of Thousands of Viruses from Human Metagenomes Reveals Hidden Associations with Chronic Diseases.</title>
        <authorList>
            <person name="Tisza M.J."/>
            <person name="Buck C.B."/>
        </authorList>
    </citation>
    <scope>NUCLEOTIDE SEQUENCE</scope>
    <source>
        <strain evidence="1">Ctrgt10</strain>
    </source>
</reference>
<accession>A0A8S5M7B8</accession>
<name>A0A8S5M7B8_9CAUD</name>
<sequence length="100" mass="11549">MMINYIGQELIWNLTATHPYKQNRGNYSIMINCETPKQNNDAVRFLKSHLDNKHLIIETRKCLDKNTGLECVLVSKMSVPDAFGGFGEVNFLNWFAKEIK</sequence>
<dbReference type="EMBL" id="BK014839">
    <property type="protein sequence ID" value="DAD78108.1"/>
    <property type="molecule type" value="Genomic_DNA"/>
</dbReference>